<comment type="subunit">
    <text evidence="15">Heterotrimer of RecB, RecC and RecD. All subunits contribute to DNA-binding. Interacts with RecA.</text>
</comment>
<feature type="domain" description="UvrD-like helicase C-terminal" evidence="18">
    <location>
        <begin position="464"/>
        <end position="742"/>
    </location>
</feature>
<dbReference type="PANTHER" id="PTHR11070:SF23">
    <property type="entry name" value="RECBCD ENZYME SUBUNIT RECB"/>
    <property type="match status" value="1"/>
</dbReference>
<comment type="catalytic activity">
    <reaction evidence="13 15">
        <text>Couples ATP hydrolysis with the unwinding of duplex DNA by translocating in the 3'-5' direction.</text>
        <dbReference type="EC" id="5.6.2.4"/>
    </reaction>
</comment>
<evidence type="ECO:0000259" key="18">
    <source>
        <dbReference type="PROSITE" id="PS51217"/>
    </source>
</evidence>
<dbReference type="InterPro" id="IPR011335">
    <property type="entry name" value="Restrct_endonuc-II-like"/>
</dbReference>
<feature type="active site" description="For nuclease activity" evidence="15">
    <location>
        <position position="1087"/>
    </location>
</feature>
<comment type="domain">
    <text evidence="15">The N-terminal DNA-binding domain is a ssDNA-dependent ATPase and has ATP-dependent 3'-5' helicase function. This domain interacts with RecC.</text>
</comment>
<dbReference type="InterPro" id="IPR014016">
    <property type="entry name" value="UvrD-like_ATP-bd"/>
</dbReference>
<feature type="binding site" evidence="16">
    <location>
        <begin position="21"/>
        <end position="28"/>
    </location>
    <ligand>
        <name>ATP</name>
        <dbReference type="ChEBI" id="CHEBI:30616"/>
    </ligand>
</feature>
<evidence type="ECO:0000259" key="17">
    <source>
        <dbReference type="PROSITE" id="PS51198"/>
    </source>
</evidence>
<dbReference type="NCBIfam" id="TIGR00609">
    <property type="entry name" value="recB"/>
    <property type="match status" value="1"/>
</dbReference>
<feature type="region of interest" description="DNA-binding and helicase activity, interacts with RecC" evidence="15">
    <location>
        <begin position="1"/>
        <end position="850"/>
    </location>
</feature>
<dbReference type="PROSITE" id="PS51217">
    <property type="entry name" value="UVRD_HELICASE_CTER"/>
    <property type="match status" value="1"/>
</dbReference>
<dbReference type="OrthoDB" id="9810135at2"/>
<comment type="domain">
    <text evidence="15">The C-terminal domain has nuclease activity and interacts with RecD. It interacts with RecA, facilitating its loading onto ssDNA.</text>
</comment>
<dbReference type="GO" id="GO:0000724">
    <property type="term" value="P:double-strand break repair via homologous recombination"/>
    <property type="evidence" value="ECO:0007669"/>
    <property type="project" value="UniProtKB-UniRule"/>
</dbReference>
<evidence type="ECO:0000256" key="10">
    <source>
        <dbReference type="ARBA" id="ARBA00023125"/>
    </source>
</evidence>
<evidence type="ECO:0000256" key="8">
    <source>
        <dbReference type="ARBA" id="ARBA00022840"/>
    </source>
</evidence>
<dbReference type="SUPFAM" id="SSF52540">
    <property type="entry name" value="P-loop containing nucleoside triphosphate hydrolases"/>
    <property type="match status" value="1"/>
</dbReference>
<gene>
    <name evidence="15" type="primary">recB</name>
    <name evidence="19" type="ORF">RED65_06928</name>
</gene>
<dbReference type="Pfam" id="PF13361">
    <property type="entry name" value="UvrD_C"/>
    <property type="match status" value="1"/>
</dbReference>
<keyword evidence="10 15" id="KW-0238">DNA-binding</keyword>
<dbReference type="Gene3D" id="3.90.320.10">
    <property type="match status" value="1"/>
</dbReference>
<dbReference type="GO" id="GO:0000287">
    <property type="term" value="F:magnesium ion binding"/>
    <property type="evidence" value="ECO:0007669"/>
    <property type="project" value="UniProtKB-UniRule"/>
</dbReference>
<keyword evidence="12 15" id="KW-0413">Isomerase</keyword>
<dbReference type="PANTHER" id="PTHR11070">
    <property type="entry name" value="UVRD / RECB / PCRA DNA HELICASE FAMILY MEMBER"/>
    <property type="match status" value="1"/>
</dbReference>
<evidence type="ECO:0000256" key="1">
    <source>
        <dbReference type="ARBA" id="ARBA00022722"/>
    </source>
</evidence>
<evidence type="ECO:0000256" key="5">
    <source>
        <dbReference type="ARBA" id="ARBA00022801"/>
    </source>
</evidence>
<keyword evidence="1 15" id="KW-0540">Nuclease</keyword>
<comment type="cofactor">
    <cofactor evidence="15">
        <name>Mg(2+)</name>
        <dbReference type="ChEBI" id="CHEBI:18420"/>
    </cofactor>
    <text evidence="15">Binds 1 Mg(2+) ion per subunit.</text>
</comment>
<keyword evidence="20" id="KW-1185">Reference proteome</keyword>
<reference evidence="19 20" key="1">
    <citation type="submission" date="2006-03" db="EMBL/GenBank/DDBJ databases">
        <authorList>
            <person name="Pinhassi J."/>
            <person name="Pedros-Alio C."/>
            <person name="Ferriera S."/>
            <person name="Johnson J."/>
            <person name="Kravitz S."/>
            <person name="Halpern A."/>
            <person name="Remington K."/>
            <person name="Beeson K."/>
            <person name="Tran B."/>
            <person name="Rogers Y.-H."/>
            <person name="Friedman R."/>
            <person name="Venter J.C."/>
        </authorList>
    </citation>
    <scope>NUCLEOTIDE SEQUENCE [LARGE SCALE GENOMIC DNA]</scope>
    <source>
        <strain evidence="19 20">RED65</strain>
    </source>
</reference>
<evidence type="ECO:0000256" key="4">
    <source>
        <dbReference type="ARBA" id="ARBA00022763"/>
    </source>
</evidence>
<organism evidence="19 20">
    <name type="scientific">Bermanella marisrubri</name>
    <dbReference type="NCBI Taxonomy" id="207949"/>
    <lineage>
        <taxon>Bacteria</taxon>
        <taxon>Pseudomonadati</taxon>
        <taxon>Pseudomonadota</taxon>
        <taxon>Gammaproteobacteria</taxon>
        <taxon>Oceanospirillales</taxon>
        <taxon>Oceanospirillaceae</taxon>
        <taxon>Bermanella</taxon>
    </lineage>
</organism>
<proteinExistence type="inferred from homology"/>
<dbReference type="InterPro" id="IPR014017">
    <property type="entry name" value="DNA_helicase_UvrD-like_C"/>
</dbReference>
<keyword evidence="8 15" id="KW-0067">ATP-binding</keyword>
<evidence type="ECO:0000256" key="16">
    <source>
        <dbReference type="PROSITE-ProRule" id="PRU00560"/>
    </source>
</evidence>
<dbReference type="Gene3D" id="3.40.50.300">
    <property type="entry name" value="P-loop containing nucleotide triphosphate hydrolases"/>
    <property type="match status" value="2"/>
</dbReference>
<dbReference type="HOGENOM" id="CLU_001114_6_0_6"/>
<evidence type="ECO:0000256" key="2">
    <source>
        <dbReference type="ARBA" id="ARBA00022723"/>
    </source>
</evidence>
<comment type="function">
    <text evidence="15">A helicase/nuclease that prepares dsDNA breaks (DSB) for recombinational DNA repair. Binds to DSBs and unwinds DNA via a highly rapid and processive ATP-dependent bidirectional helicase activity. Unwinds dsDNA until it encounters a Chi (crossover hotspot instigator) sequence from the 3' direction. Cuts ssDNA a few nucleotides 3' to the Chi site. The properties and activities of the enzyme are changed at Chi. The Chi-altered holoenzyme produces a long 3'-ssDNA overhang and facilitates RecA-binding to the ssDNA for homologous DNA recombination and repair. Holoenzyme degrades any linearized DNA that is unable to undergo homologous recombination. In the holoenzyme this subunit contributes ATPase, 3'-5' helicase, exonuclease activity and loads RecA onto ssDNA.</text>
</comment>
<evidence type="ECO:0000256" key="6">
    <source>
        <dbReference type="ARBA" id="ARBA00022806"/>
    </source>
</evidence>
<dbReference type="Gene3D" id="1.10.486.10">
    <property type="entry name" value="PCRA, domain 4"/>
    <property type="match status" value="1"/>
</dbReference>
<keyword evidence="2 15" id="KW-0479">Metal-binding</keyword>
<dbReference type="GO" id="GO:0043138">
    <property type="term" value="F:3'-5' DNA helicase activity"/>
    <property type="evidence" value="ECO:0007669"/>
    <property type="project" value="UniProtKB-UniRule"/>
</dbReference>
<evidence type="ECO:0000313" key="19">
    <source>
        <dbReference type="EMBL" id="EAT12609.1"/>
    </source>
</evidence>
<dbReference type="SUPFAM" id="SSF52980">
    <property type="entry name" value="Restriction endonuclease-like"/>
    <property type="match status" value="1"/>
</dbReference>
<comment type="catalytic activity">
    <reaction evidence="14 15">
        <text>ATP + H2O = ADP + phosphate + H(+)</text>
        <dbReference type="Rhea" id="RHEA:13065"/>
        <dbReference type="ChEBI" id="CHEBI:15377"/>
        <dbReference type="ChEBI" id="CHEBI:15378"/>
        <dbReference type="ChEBI" id="CHEBI:30616"/>
        <dbReference type="ChEBI" id="CHEBI:43474"/>
        <dbReference type="ChEBI" id="CHEBI:456216"/>
        <dbReference type="EC" id="5.6.2.4"/>
    </reaction>
</comment>
<feature type="binding site" evidence="15">
    <location>
        <position position="956"/>
    </location>
    <ligand>
        <name>Mg(2+)</name>
        <dbReference type="ChEBI" id="CHEBI:18420"/>
    </ligand>
</feature>
<dbReference type="STRING" id="207949.RED65_06928"/>
<evidence type="ECO:0000313" key="20">
    <source>
        <dbReference type="Proteomes" id="UP000004263"/>
    </source>
</evidence>
<keyword evidence="6 15" id="KW-0347">Helicase</keyword>
<dbReference type="GO" id="GO:0008854">
    <property type="term" value="F:exodeoxyribonuclease V activity"/>
    <property type="evidence" value="ECO:0007669"/>
    <property type="project" value="UniProtKB-EC"/>
</dbReference>
<dbReference type="GO" id="GO:0016887">
    <property type="term" value="F:ATP hydrolysis activity"/>
    <property type="evidence" value="ECO:0007669"/>
    <property type="project" value="RHEA"/>
</dbReference>
<evidence type="ECO:0000256" key="14">
    <source>
        <dbReference type="ARBA" id="ARBA00048988"/>
    </source>
</evidence>
<dbReference type="GO" id="GO:0005829">
    <property type="term" value="C:cytosol"/>
    <property type="evidence" value="ECO:0007669"/>
    <property type="project" value="TreeGrafter"/>
</dbReference>
<keyword evidence="11 15" id="KW-0234">DNA repair</keyword>
<accession>Q1N2R0</accession>
<name>Q1N2R0_9GAMM</name>
<keyword evidence="7 15" id="KW-0269">Exonuclease</keyword>
<dbReference type="HAMAP" id="MF_01485">
    <property type="entry name" value="RecB"/>
    <property type="match status" value="1"/>
</dbReference>
<evidence type="ECO:0000256" key="11">
    <source>
        <dbReference type="ARBA" id="ARBA00023204"/>
    </source>
</evidence>
<dbReference type="Gene3D" id="1.10.3170.10">
    <property type="entry name" value="Recbcd, chain B, domain 2"/>
    <property type="match status" value="1"/>
</dbReference>
<dbReference type="InterPro" id="IPR011604">
    <property type="entry name" value="PDDEXK-like_dom_sf"/>
</dbReference>
<evidence type="ECO:0000256" key="9">
    <source>
        <dbReference type="ARBA" id="ARBA00022842"/>
    </source>
</evidence>
<comment type="catalytic activity">
    <reaction evidence="15">
        <text>Exonucleolytic cleavage (in the presence of ATP) in either 5'- to 3'- or 3'- to 5'-direction to yield 5'-phosphooligonucleotides.</text>
        <dbReference type="EC" id="3.1.11.5"/>
    </reaction>
</comment>
<dbReference type="GO" id="GO:0003677">
    <property type="term" value="F:DNA binding"/>
    <property type="evidence" value="ECO:0007669"/>
    <property type="project" value="UniProtKB-UniRule"/>
</dbReference>
<feature type="binding site" evidence="15">
    <location>
        <position position="1087"/>
    </location>
    <ligand>
        <name>Mg(2+)</name>
        <dbReference type="ChEBI" id="CHEBI:18420"/>
    </ligand>
</feature>
<dbReference type="InterPro" id="IPR004586">
    <property type="entry name" value="RecB"/>
</dbReference>
<dbReference type="EMBL" id="AAQH01000006">
    <property type="protein sequence ID" value="EAT12609.1"/>
    <property type="molecule type" value="Genomic_DNA"/>
</dbReference>
<protein>
    <recommendedName>
        <fullName evidence="15">RecBCD enzyme subunit RecB</fullName>
        <ecNumber evidence="15">3.1.11.5</ecNumber>
        <ecNumber evidence="15">5.6.2.4</ecNumber>
    </recommendedName>
    <alternativeName>
        <fullName evidence="15">DNA 3'-5' helicase subunit RecB</fullName>
    </alternativeName>
    <alternativeName>
        <fullName evidence="15">Exonuclease V subunit RecB</fullName>
        <shortName evidence="15">ExoV subunit RecB</shortName>
    </alternativeName>
    <alternativeName>
        <fullName evidence="15">Helicase/nuclease RecBCD subunit RecB</fullName>
    </alternativeName>
</protein>
<comment type="caution">
    <text evidence="19">The sequence shown here is derived from an EMBL/GenBank/DDBJ whole genome shotgun (WGS) entry which is preliminary data.</text>
</comment>
<evidence type="ECO:0000256" key="15">
    <source>
        <dbReference type="HAMAP-Rule" id="MF_01485"/>
    </source>
</evidence>
<dbReference type="InterPro" id="IPR000212">
    <property type="entry name" value="DNA_helicase_UvrD/REP"/>
</dbReference>
<evidence type="ECO:0000256" key="3">
    <source>
        <dbReference type="ARBA" id="ARBA00022741"/>
    </source>
</evidence>
<comment type="similarity">
    <text evidence="15">Belongs to the helicase family. UvrD subfamily.</text>
</comment>
<evidence type="ECO:0000256" key="12">
    <source>
        <dbReference type="ARBA" id="ARBA00023235"/>
    </source>
</evidence>
<sequence length="1184" mass="135645">MSPQKLSLLDAPLKGISLIEASAGTGKTFTIAALYLRLVLGHGCNPISPENILVVTFTKAATEELRGRIRNRLRQAYNAIQTQDESLDPFVFSLLKELDHTSALERLKDAVQIMDIAAIYTIHGFAQKVLSQYSVESHVDDEFELILDQQEIEMTAVNDVWRKFVYPLSEAELDIVLDAWGSPSVLLRDVSTLVRRDVEFKDSNIKNLQDIDVAHKRFKDAFDKFCQDWQDQGQAFFNAIYDNEYASKSFTNHLSRRKQHLDDFTSGAYVKDIEKYIGYFTESGIKKSVTKKGEPTDHEMILSFTKMHAALLQWQEQKQQATLLWKIRFTEAIRTRLDELKQAQSVLCADDLLKQVLRSLGSSESLCTLLCQQFPMAMVDEFQDTDSTQYRVFSKLYSETPEETGFFMIGDPKQAIYKFRGADVFTYIQAKTEVEREFSLQDNYRSSPSLVSAVNALFQCHDRPFIFDDSIPFYPVGAASKSQLIQSRDIDNSACVFQTFDIDSDSGIEDIRTEVAHGVAEQVSVLLSSGLEQSTKVFDSDLDDYRDISSRDIAILVRSAHQARLVKQALDERGVAAVFKGQESLYNSAEALAVYELLNSLHSLSEQSYRNALANPVWMLSLDQLATHLQHEVCWEEELELMYECKRIWIKQGIMPMLMHWLHSRGLPQQWFALTDGERRITNYLHMAELLQEQASRLQGMQGLLTWFEHKLQNTYQSEEAQLRLESDENLVSIVTVHSSKGLEYPVVFLPYAWSMSKQVDVIYFDEITQSLCCDLEDVHKDVRLKEQLAEEVRLLYVGVTRASSQLYVTVPTHCDNKKINSTLLASPLFHVLCGSNENKVEAAPADQLANAISTLEKKSEQGVFAQQVLPYELTSFKAPDPEGDWQTTQFEGKIKQPWFMSSFSSLVRGLHVPHHQRFNFDEIDDDLIIPEVPLDKDILNPFTFPKGAHAGNFLHNLFEDIDFTRPMIDQVSTVQELLMRYGFEEKWLETVLEWSQKILHAPLQDQTLDKPISLSDLQPDQKSVEMEFYFPVNGLSCSKFNALLRKYPVLGTVQQVQDLDFDFLQGMLKGFIDLTFECQGRYYVLDYKSNFLGDELTHYHRNAMTQAMAEHRYDVQLVLYTLALHRLLKLTLPNYNYDEHMGGGFYLFLRGISGESQYGQFYHKPNRLLIEALDAMISGDNHD</sequence>
<dbReference type="AlphaFoldDB" id="Q1N2R0"/>
<dbReference type="CDD" id="cd22352">
    <property type="entry name" value="RecB_C-like"/>
    <property type="match status" value="1"/>
</dbReference>
<feature type="binding site" evidence="15">
    <location>
        <position position="1074"/>
    </location>
    <ligand>
        <name>Mg(2+)</name>
        <dbReference type="ChEBI" id="CHEBI:18420"/>
    </ligand>
</feature>
<dbReference type="EC" id="3.1.11.5" evidence="15"/>
<keyword evidence="9 15" id="KW-0460">Magnesium</keyword>
<keyword evidence="4 15" id="KW-0227">DNA damage</keyword>
<feature type="region of interest" description="Nuclease activity, interacts with RecD and RecA" evidence="15">
    <location>
        <begin position="898"/>
        <end position="1184"/>
    </location>
</feature>
<dbReference type="PROSITE" id="PS51198">
    <property type="entry name" value="UVRD_HELICASE_ATP_BIND"/>
    <property type="match status" value="1"/>
</dbReference>
<dbReference type="GO" id="GO:0009338">
    <property type="term" value="C:exodeoxyribonuclease V complex"/>
    <property type="evidence" value="ECO:0007669"/>
    <property type="project" value="TreeGrafter"/>
</dbReference>
<dbReference type="Proteomes" id="UP000004263">
    <property type="component" value="Unassembled WGS sequence"/>
</dbReference>
<dbReference type="EC" id="5.6.2.4" evidence="15"/>
<keyword evidence="3 15" id="KW-0547">Nucleotide-binding</keyword>
<dbReference type="GO" id="GO:0005524">
    <property type="term" value="F:ATP binding"/>
    <property type="evidence" value="ECO:0007669"/>
    <property type="project" value="UniProtKB-UniRule"/>
</dbReference>
<dbReference type="InterPro" id="IPR027417">
    <property type="entry name" value="P-loop_NTPase"/>
</dbReference>
<evidence type="ECO:0000256" key="13">
    <source>
        <dbReference type="ARBA" id="ARBA00034617"/>
    </source>
</evidence>
<comment type="miscellaneous">
    <text evidence="15">In the RecBCD complex, RecB has a slow 3'-5' helicase, an exonuclease activity and loads RecA onto ssDNA, RecD has a fast 5'-3' helicase activity, while RecC stimulates the ATPase and processivity of the RecB helicase and contributes to recognition of the Chi site.</text>
</comment>
<feature type="domain" description="UvrD-like helicase ATP-binding" evidence="17">
    <location>
        <begin position="1"/>
        <end position="447"/>
    </location>
</feature>
<dbReference type="Pfam" id="PF00580">
    <property type="entry name" value="UvrD-helicase"/>
    <property type="match status" value="1"/>
</dbReference>
<evidence type="ECO:0000256" key="7">
    <source>
        <dbReference type="ARBA" id="ARBA00022839"/>
    </source>
</evidence>
<keyword evidence="5 15" id="KW-0378">Hydrolase</keyword>
<dbReference type="RefSeq" id="WP_007016210.1">
    <property type="nucleotide sequence ID" value="NZ_AAQH01000006.1"/>
</dbReference>